<dbReference type="AlphaFoldDB" id="A0A4Q7DKX0"/>
<comment type="caution">
    <text evidence="5">The sequence shown here is derived from an EMBL/GenBank/DDBJ whole genome shotgun (WGS) entry which is preliminary data.</text>
</comment>
<protein>
    <submittedName>
        <fullName evidence="5">HU family DNA-binding protein</fullName>
    </submittedName>
</protein>
<evidence type="ECO:0000256" key="3">
    <source>
        <dbReference type="ARBA" id="ARBA00023125"/>
    </source>
</evidence>
<dbReference type="EMBL" id="SCFB01000015">
    <property type="protein sequence ID" value="RZI45346.1"/>
    <property type="molecule type" value="Genomic_DNA"/>
</dbReference>
<proteinExistence type="inferred from homology"/>
<dbReference type="PRINTS" id="PR01727">
    <property type="entry name" value="DNABINDINGHU"/>
</dbReference>
<dbReference type="RefSeq" id="WP_130154486.1">
    <property type="nucleotide sequence ID" value="NZ_SCFB01000015.1"/>
</dbReference>
<comment type="similarity">
    <text evidence="1 4">Belongs to the bacterial histone-like protein family.</text>
</comment>
<dbReference type="PANTHER" id="PTHR33175">
    <property type="entry name" value="DNA-BINDING PROTEIN HU"/>
    <property type="match status" value="1"/>
</dbReference>
<keyword evidence="6" id="KW-1185">Reference proteome</keyword>
<dbReference type="InterPro" id="IPR020816">
    <property type="entry name" value="Histone-like_DNA-bd_CS"/>
</dbReference>
<dbReference type="GO" id="GO:0030261">
    <property type="term" value="P:chromosome condensation"/>
    <property type="evidence" value="ECO:0007669"/>
    <property type="project" value="UniProtKB-KW"/>
</dbReference>
<dbReference type="OrthoDB" id="9804203at2"/>
<dbReference type="InterPro" id="IPR010992">
    <property type="entry name" value="IHF-like_DNA-bd_dom_sf"/>
</dbReference>
<dbReference type="SMART" id="SM00411">
    <property type="entry name" value="BHL"/>
    <property type="match status" value="1"/>
</dbReference>
<dbReference type="GO" id="GO:0005829">
    <property type="term" value="C:cytosol"/>
    <property type="evidence" value="ECO:0007669"/>
    <property type="project" value="TreeGrafter"/>
</dbReference>
<dbReference type="PROSITE" id="PS00045">
    <property type="entry name" value="HISTONE_LIKE"/>
    <property type="match status" value="1"/>
</dbReference>
<gene>
    <name evidence="5" type="ORF">EQU50_07395</name>
</gene>
<evidence type="ECO:0000256" key="1">
    <source>
        <dbReference type="ARBA" id="ARBA00010529"/>
    </source>
</evidence>
<dbReference type="Pfam" id="PF00216">
    <property type="entry name" value="Bac_DNA_binding"/>
    <property type="match status" value="1"/>
</dbReference>
<dbReference type="GO" id="GO:0030527">
    <property type="term" value="F:structural constituent of chromatin"/>
    <property type="evidence" value="ECO:0007669"/>
    <property type="project" value="InterPro"/>
</dbReference>
<name>A0A4Q7DKX0_9PROT</name>
<evidence type="ECO:0000313" key="5">
    <source>
        <dbReference type="EMBL" id="RZI45346.1"/>
    </source>
</evidence>
<evidence type="ECO:0000313" key="6">
    <source>
        <dbReference type="Proteomes" id="UP000293550"/>
    </source>
</evidence>
<dbReference type="InterPro" id="IPR000119">
    <property type="entry name" value="Hist_DNA-bd"/>
</dbReference>
<dbReference type="Proteomes" id="UP000293550">
    <property type="component" value="Unassembled WGS sequence"/>
</dbReference>
<evidence type="ECO:0000256" key="4">
    <source>
        <dbReference type="RuleBase" id="RU003939"/>
    </source>
</evidence>
<evidence type="ECO:0000256" key="2">
    <source>
        <dbReference type="ARBA" id="ARBA00023067"/>
    </source>
</evidence>
<reference evidence="5 6" key="1">
    <citation type="submission" date="2018-10" db="EMBL/GenBank/DDBJ databases">
        <title>An updated phylogeny of the Alphaproteobacteria reveals that the parasitic Rickettsiales and Holosporales have independent origins.</title>
        <authorList>
            <person name="Munoz-Gomez S.A."/>
            <person name="Hess S."/>
            <person name="Burger G."/>
            <person name="Lang B.F."/>
            <person name="Susko E."/>
            <person name="Slamovits C.H."/>
            <person name="Roger A.J."/>
        </authorList>
    </citation>
    <scope>NUCLEOTIDE SEQUENCE [LARGE SCALE GENOMIC DNA]</scope>
    <source>
        <strain evidence="5">HOLO01</strain>
    </source>
</reference>
<accession>A0A4Q7DKX0</accession>
<dbReference type="SUPFAM" id="SSF47729">
    <property type="entry name" value="IHF-like DNA-binding proteins"/>
    <property type="match status" value="1"/>
</dbReference>
<keyword evidence="2" id="KW-0226">DNA condensation</keyword>
<dbReference type="PANTHER" id="PTHR33175:SF3">
    <property type="entry name" value="DNA-BINDING PROTEIN HU-BETA"/>
    <property type="match status" value="1"/>
</dbReference>
<dbReference type="CDD" id="cd13831">
    <property type="entry name" value="HU"/>
    <property type="match status" value="1"/>
</dbReference>
<dbReference type="GO" id="GO:0003677">
    <property type="term" value="F:DNA binding"/>
    <property type="evidence" value="ECO:0007669"/>
    <property type="project" value="UniProtKB-KW"/>
</dbReference>
<keyword evidence="3 5" id="KW-0238">DNA-binding</keyword>
<sequence length="89" mass="9709">MNKSDLIVSVANMAGIKQAEAKRAIDAVFDSITGALKNNEEVRLIGFGTFVVTERPATEGRNPRTGEKLQIAAKRLPKFRPGKELKEAV</sequence>
<dbReference type="Gene3D" id="4.10.520.10">
    <property type="entry name" value="IHF-like DNA-binding proteins"/>
    <property type="match status" value="1"/>
</dbReference>
<organism evidence="5 6">
    <name type="scientific">Candidatus Finniella inopinata</name>
    <dbReference type="NCBI Taxonomy" id="1696036"/>
    <lineage>
        <taxon>Bacteria</taxon>
        <taxon>Pseudomonadati</taxon>
        <taxon>Pseudomonadota</taxon>
        <taxon>Alphaproteobacteria</taxon>
        <taxon>Holosporales</taxon>
        <taxon>Candidatus Paracaedibacteraceae</taxon>
        <taxon>Candidatus Finniella</taxon>
    </lineage>
</organism>